<evidence type="ECO:0000313" key="3">
    <source>
        <dbReference type="Proteomes" id="UP001139722"/>
    </source>
</evidence>
<proteinExistence type="predicted"/>
<protein>
    <submittedName>
        <fullName evidence="2">Uncharacterized protein</fullName>
    </submittedName>
</protein>
<feature type="compositionally biased region" description="Basic and acidic residues" evidence="1">
    <location>
        <begin position="20"/>
        <end position="29"/>
    </location>
</feature>
<evidence type="ECO:0000313" key="2">
    <source>
        <dbReference type="EMBL" id="MCP2370604.1"/>
    </source>
</evidence>
<evidence type="ECO:0000256" key="1">
    <source>
        <dbReference type="SAM" id="MobiDB-lite"/>
    </source>
</evidence>
<sequence length="29" mass="3336">MEGSWIRPYREGSSQGKGFQDARARPVLR</sequence>
<name>A0A9X2H734_9MICO</name>
<keyword evidence="3" id="KW-1185">Reference proteome</keyword>
<organism evidence="2 3">
    <name type="scientific">Agromyces terreus</name>
    <dbReference type="NCBI Taxonomy" id="424795"/>
    <lineage>
        <taxon>Bacteria</taxon>
        <taxon>Bacillati</taxon>
        <taxon>Actinomycetota</taxon>
        <taxon>Actinomycetes</taxon>
        <taxon>Micrococcales</taxon>
        <taxon>Microbacteriaceae</taxon>
        <taxon>Agromyces</taxon>
    </lineage>
</organism>
<accession>A0A9X2H734</accession>
<feature type="region of interest" description="Disordered" evidence="1">
    <location>
        <begin position="1"/>
        <end position="29"/>
    </location>
</feature>
<dbReference type="AlphaFoldDB" id="A0A9X2H734"/>
<gene>
    <name evidence="2" type="ORF">BJ978_001280</name>
</gene>
<comment type="caution">
    <text evidence="2">The sequence shown here is derived from an EMBL/GenBank/DDBJ whole genome shotgun (WGS) entry which is preliminary data.</text>
</comment>
<reference evidence="2" key="1">
    <citation type="submission" date="2022-06" db="EMBL/GenBank/DDBJ databases">
        <title>Sequencing the genomes of 1000 actinobacteria strains.</title>
        <authorList>
            <person name="Klenk H.-P."/>
        </authorList>
    </citation>
    <scope>NUCLEOTIDE SEQUENCE</scope>
    <source>
        <strain evidence="2">DSM 22016</strain>
    </source>
</reference>
<dbReference type="EMBL" id="JAMZDY010000001">
    <property type="protein sequence ID" value="MCP2370604.1"/>
    <property type="molecule type" value="Genomic_DNA"/>
</dbReference>
<dbReference type="Proteomes" id="UP001139722">
    <property type="component" value="Unassembled WGS sequence"/>
</dbReference>